<evidence type="ECO:0000313" key="2">
    <source>
        <dbReference type="Proteomes" id="UP000812966"/>
    </source>
</evidence>
<gene>
    <name evidence="1" type="ORF">FFLO_05522</name>
</gene>
<sequence>MYIEKHSGRLVHAVGGENSFFFFDYGDKYDRASLTEQAWLNLPMPPGCPELKGKTVEERANLLSHYNAAYNILTNDYAGLNMERCKQCEEDDDCFACVSKYIKGRAGVCAGCRAKNIYKCSVKGALEEPGCFIPGVDADPEPARPEKIVGHLCSAEGQERAGESSDASSTEEERCVAAVGLMRR</sequence>
<dbReference type="AlphaFoldDB" id="A0A8K0NN50"/>
<name>A0A8K0NN50_9TREE</name>
<comment type="caution">
    <text evidence="1">The sequence shown here is derived from an EMBL/GenBank/DDBJ whole genome shotgun (WGS) entry which is preliminary data.</text>
</comment>
<keyword evidence="2" id="KW-1185">Reference proteome</keyword>
<proteinExistence type="predicted"/>
<dbReference type="EMBL" id="JABELV010000142">
    <property type="protein sequence ID" value="KAG7529644.1"/>
    <property type="molecule type" value="Genomic_DNA"/>
</dbReference>
<accession>A0A8K0NN50</accession>
<protein>
    <submittedName>
        <fullName evidence="1">Uncharacterized protein</fullName>
    </submittedName>
</protein>
<evidence type="ECO:0000313" key="1">
    <source>
        <dbReference type="EMBL" id="KAG7529644.1"/>
    </source>
</evidence>
<reference evidence="1" key="1">
    <citation type="submission" date="2020-04" db="EMBL/GenBank/DDBJ databases">
        <title>Analysis of mating type loci in Filobasidium floriforme.</title>
        <authorList>
            <person name="Nowrousian M."/>
        </authorList>
    </citation>
    <scope>NUCLEOTIDE SEQUENCE</scope>
    <source>
        <strain evidence="1">CBS 6242</strain>
    </source>
</reference>
<organism evidence="1 2">
    <name type="scientific">Filobasidium floriforme</name>
    <dbReference type="NCBI Taxonomy" id="5210"/>
    <lineage>
        <taxon>Eukaryota</taxon>
        <taxon>Fungi</taxon>
        <taxon>Dikarya</taxon>
        <taxon>Basidiomycota</taxon>
        <taxon>Agaricomycotina</taxon>
        <taxon>Tremellomycetes</taxon>
        <taxon>Filobasidiales</taxon>
        <taxon>Filobasidiaceae</taxon>
        <taxon>Filobasidium</taxon>
    </lineage>
</organism>
<dbReference type="Proteomes" id="UP000812966">
    <property type="component" value="Unassembled WGS sequence"/>
</dbReference>